<dbReference type="Gene3D" id="3.60.15.10">
    <property type="entry name" value="Ribonuclease Z/Hydroxyacylglutathione hydrolase-like"/>
    <property type="match status" value="1"/>
</dbReference>
<dbReference type="RefSeq" id="WP_183325697.1">
    <property type="nucleotide sequence ID" value="NZ_JACHXP010000009.1"/>
</dbReference>
<dbReference type="Proteomes" id="UP000547614">
    <property type="component" value="Unassembled WGS sequence"/>
</dbReference>
<dbReference type="AlphaFoldDB" id="A0A839V6X7"/>
<dbReference type="InterPro" id="IPR041712">
    <property type="entry name" value="DHPS-like_MBL-fold"/>
</dbReference>
<dbReference type="PANTHER" id="PTHR13754:SF13">
    <property type="entry name" value="METALLO-BETA-LACTAMASE SUPERFAMILY PROTEIN (AFU_ORTHOLOGUE AFUA_3G07630)"/>
    <property type="match status" value="1"/>
</dbReference>
<evidence type="ECO:0000313" key="3">
    <source>
        <dbReference type="Proteomes" id="UP000547614"/>
    </source>
</evidence>
<dbReference type="InterPro" id="IPR036866">
    <property type="entry name" value="RibonucZ/Hydroxyglut_hydro"/>
</dbReference>
<protein>
    <submittedName>
        <fullName evidence="2">7, 8-dihydropterin-6-yl-methyl-4-(Beta-D-ribofuranosyl)aminobenzene 5'-phosphate synthase</fullName>
        <ecNumber evidence="2">2.5.1.105</ecNumber>
    </submittedName>
</protein>
<sequence>MTQEPLPDGMTWLDELEVMVIVDNETDTLSSIDPGVPQSPEVARLIERTPPSRHHEGHECKTVFDRLCCACHGLSVLVTGRRDGQAHSLLFDVGPYPDIWLDNVARLDIDLASIECLFLSHWHFDHSGGLPAVVAAIRAARDAAGLSPPVVDLHPDRPDQRGALLPSGIMAMLPLEPTFDDIARAGGQVVTQGTPHPLCEGFFFGSGEIERVTEYETGLPGHHSFRGERCEPDPLIMDERFVAACVRGRGVSLFSACSHAGIVNACLTVQKLFPSLPVDLVHGGYHLAGKGMEARIEATVRDLETRIQPRLVAPGHCTGWRAKMRLAEAFSPGRYAPSLVGSVYRLAAAS</sequence>
<evidence type="ECO:0000313" key="2">
    <source>
        <dbReference type="EMBL" id="MBB3190901.1"/>
    </source>
</evidence>
<dbReference type="InterPro" id="IPR052926">
    <property type="entry name" value="Metallo-beta-lactamase_dom"/>
</dbReference>
<keyword evidence="3" id="KW-1185">Reference proteome</keyword>
<proteinExistence type="predicted"/>
<name>A0A839V6X7_9GAMM</name>
<dbReference type="EMBL" id="JACHXP010000009">
    <property type="protein sequence ID" value="MBB3190901.1"/>
    <property type="molecule type" value="Genomic_DNA"/>
</dbReference>
<comment type="caution">
    <text evidence="2">The sequence shown here is derived from an EMBL/GenBank/DDBJ whole genome shotgun (WGS) entry which is preliminary data.</text>
</comment>
<keyword evidence="2" id="KW-0808">Transferase</keyword>
<gene>
    <name evidence="2" type="ORF">FHR94_002142</name>
</gene>
<organism evidence="2 3">
    <name type="scientific">Halomonas cerina</name>
    <dbReference type="NCBI Taxonomy" id="447424"/>
    <lineage>
        <taxon>Bacteria</taxon>
        <taxon>Pseudomonadati</taxon>
        <taxon>Pseudomonadota</taxon>
        <taxon>Gammaproteobacteria</taxon>
        <taxon>Oceanospirillales</taxon>
        <taxon>Halomonadaceae</taxon>
        <taxon>Halomonas</taxon>
    </lineage>
</organism>
<dbReference type="EC" id="2.5.1.105" evidence="2"/>
<reference evidence="2 3" key="1">
    <citation type="submission" date="2020-08" db="EMBL/GenBank/DDBJ databases">
        <title>Genomic Encyclopedia of Type Strains, Phase III (KMG-III): the genomes of soil and plant-associated and newly described type strains.</title>
        <authorList>
            <person name="Whitman W."/>
        </authorList>
    </citation>
    <scope>NUCLEOTIDE SEQUENCE [LARGE SCALE GENOMIC DNA]</scope>
    <source>
        <strain evidence="2 3">CECT 7282</strain>
    </source>
</reference>
<dbReference type="GO" id="GO:0102041">
    <property type="term" value="F:7,8-dihydropterin-6-yl-methyl-4-(beta-D-ribofuranosyl)aminobenzene 5'-phosphate synthase"/>
    <property type="evidence" value="ECO:0007669"/>
    <property type="project" value="UniProtKB-EC"/>
</dbReference>
<dbReference type="Pfam" id="PF00753">
    <property type="entry name" value="Lactamase_B"/>
    <property type="match status" value="1"/>
</dbReference>
<dbReference type="CDD" id="cd07713">
    <property type="entry name" value="DHPS-like_MBL-fold"/>
    <property type="match status" value="1"/>
</dbReference>
<accession>A0A839V6X7</accession>
<evidence type="ECO:0000259" key="1">
    <source>
        <dbReference type="Pfam" id="PF00753"/>
    </source>
</evidence>
<dbReference type="SUPFAM" id="SSF56281">
    <property type="entry name" value="Metallo-hydrolase/oxidoreductase"/>
    <property type="match status" value="1"/>
</dbReference>
<feature type="domain" description="Metallo-beta-lactamase" evidence="1">
    <location>
        <begin position="73"/>
        <end position="141"/>
    </location>
</feature>
<dbReference type="PANTHER" id="PTHR13754">
    <property type="entry name" value="METALLO-BETA-LACTAMASE SUPERFAMILY PROTEIN"/>
    <property type="match status" value="1"/>
</dbReference>
<dbReference type="InterPro" id="IPR001279">
    <property type="entry name" value="Metallo-B-lactamas"/>
</dbReference>